<protein>
    <recommendedName>
        <fullName evidence="5">UBX domain-containing protein</fullName>
    </recommendedName>
</protein>
<keyword evidence="1 2" id="KW-0175">Coiled coil</keyword>
<feature type="compositionally biased region" description="Low complexity" evidence="3">
    <location>
        <begin position="188"/>
        <end position="209"/>
    </location>
</feature>
<feature type="coiled-coil region" evidence="2">
    <location>
        <begin position="404"/>
        <end position="442"/>
    </location>
</feature>
<dbReference type="SUPFAM" id="SSF54236">
    <property type="entry name" value="Ubiquitin-like"/>
    <property type="match status" value="1"/>
</dbReference>
<feature type="transmembrane region" description="Helical" evidence="4">
    <location>
        <begin position="113"/>
        <end position="139"/>
    </location>
</feature>
<dbReference type="SUPFAM" id="SSF52833">
    <property type="entry name" value="Thioredoxin-like"/>
    <property type="match status" value="1"/>
</dbReference>
<keyword evidence="7" id="KW-1185">Reference proteome</keyword>
<dbReference type="OrthoDB" id="1026733at2759"/>
<feature type="domain" description="UBX" evidence="5">
    <location>
        <begin position="461"/>
        <end position="534"/>
    </location>
</feature>
<dbReference type="GO" id="GO:0005783">
    <property type="term" value="C:endoplasmic reticulum"/>
    <property type="evidence" value="ECO:0007669"/>
    <property type="project" value="TreeGrafter"/>
</dbReference>
<dbReference type="AlphaFoldDB" id="A0A9P6VVJ3"/>
<dbReference type="GO" id="GO:0036503">
    <property type="term" value="P:ERAD pathway"/>
    <property type="evidence" value="ECO:0007669"/>
    <property type="project" value="TreeGrafter"/>
</dbReference>
<dbReference type="InterPro" id="IPR001012">
    <property type="entry name" value="UBX_dom"/>
</dbReference>
<dbReference type="EMBL" id="PUHQ01000122">
    <property type="protein sequence ID" value="KAG0655369.1"/>
    <property type="molecule type" value="Genomic_DNA"/>
</dbReference>
<feature type="region of interest" description="Disordered" evidence="3">
    <location>
        <begin position="586"/>
        <end position="606"/>
    </location>
</feature>
<evidence type="ECO:0000313" key="7">
    <source>
        <dbReference type="Proteomes" id="UP000777482"/>
    </source>
</evidence>
<dbReference type="InterPro" id="IPR036249">
    <property type="entry name" value="Thioredoxin-like_sf"/>
</dbReference>
<dbReference type="PANTHER" id="PTHR23322">
    <property type="entry name" value="FAS-ASSOCIATED PROTEIN"/>
    <property type="match status" value="1"/>
</dbReference>
<dbReference type="InterPro" id="IPR050730">
    <property type="entry name" value="UBX_domain-protein"/>
</dbReference>
<keyword evidence="4" id="KW-1133">Transmembrane helix</keyword>
<dbReference type="PROSITE" id="PS50033">
    <property type="entry name" value="UBX"/>
    <property type="match status" value="1"/>
</dbReference>
<proteinExistence type="predicted"/>
<dbReference type="Pfam" id="PF14555">
    <property type="entry name" value="UBA_4"/>
    <property type="match status" value="1"/>
</dbReference>
<comment type="caution">
    <text evidence="6">The sequence shown here is derived from an EMBL/GenBank/DDBJ whole genome shotgun (WGS) entry which is preliminary data.</text>
</comment>
<evidence type="ECO:0000259" key="5">
    <source>
        <dbReference type="PROSITE" id="PS50033"/>
    </source>
</evidence>
<feature type="region of interest" description="Disordered" evidence="3">
    <location>
        <begin position="188"/>
        <end position="218"/>
    </location>
</feature>
<accession>A0A9P6VVJ3</accession>
<dbReference type="SMART" id="SM00594">
    <property type="entry name" value="UAS"/>
    <property type="match status" value="1"/>
</dbReference>
<dbReference type="PANTHER" id="PTHR23322:SF1">
    <property type="entry name" value="FAS-ASSOCIATED FACTOR 2"/>
    <property type="match status" value="1"/>
</dbReference>
<evidence type="ECO:0000256" key="3">
    <source>
        <dbReference type="SAM" id="MobiDB-lite"/>
    </source>
</evidence>
<dbReference type="InterPro" id="IPR029071">
    <property type="entry name" value="Ubiquitin-like_domsf"/>
</dbReference>
<dbReference type="InterPro" id="IPR006577">
    <property type="entry name" value="UAS"/>
</dbReference>
<keyword evidence="4" id="KW-0472">Membrane</keyword>
<gene>
    <name evidence="6" type="ORF">C6P46_001025</name>
</gene>
<evidence type="ECO:0000256" key="1">
    <source>
        <dbReference type="ARBA" id="ARBA00023054"/>
    </source>
</evidence>
<dbReference type="Gene3D" id="3.10.20.90">
    <property type="entry name" value="Phosphatidylinositol 3-kinase Catalytic Subunit, Chain A, domain 1"/>
    <property type="match status" value="1"/>
</dbReference>
<dbReference type="Gene3D" id="1.10.8.10">
    <property type="entry name" value="DNA helicase RuvA subunit, C-terminal domain"/>
    <property type="match status" value="1"/>
</dbReference>
<keyword evidence="4" id="KW-0812">Transmembrane</keyword>
<dbReference type="Gene3D" id="3.40.30.10">
    <property type="entry name" value="Glutaredoxin"/>
    <property type="match status" value="1"/>
</dbReference>
<dbReference type="Proteomes" id="UP000777482">
    <property type="component" value="Unassembled WGS sequence"/>
</dbReference>
<dbReference type="CDD" id="cd01767">
    <property type="entry name" value="UBX"/>
    <property type="match status" value="1"/>
</dbReference>
<organism evidence="6 7">
    <name type="scientific">Rhodotorula mucilaginosa</name>
    <name type="common">Yeast</name>
    <name type="synonym">Rhodotorula rubra</name>
    <dbReference type="NCBI Taxonomy" id="5537"/>
    <lineage>
        <taxon>Eukaryota</taxon>
        <taxon>Fungi</taxon>
        <taxon>Dikarya</taxon>
        <taxon>Basidiomycota</taxon>
        <taxon>Pucciniomycotina</taxon>
        <taxon>Microbotryomycetes</taxon>
        <taxon>Sporidiobolales</taxon>
        <taxon>Sporidiobolaceae</taxon>
        <taxon>Rhodotorula</taxon>
    </lineage>
</organism>
<evidence type="ECO:0000256" key="2">
    <source>
        <dbReference type="SAM" id="Coils"/>
    </source>
</evidence>
<dbReference type="Pfam" id="PF00789">
    <property type="entry name" value="UBX"/>
    <property type="match status" value="1"/>
</dbReference>
<evidence type="ECO:0000313" key="6">
    <source>
        <dbReference type="EMBL" id="KAG0655369.1"/>
    </source>
</evidence>
<name>A0A9P6VVJ3_RHOMI</name>
<feature type="region of interest" description="Disordered" evidence="3">
    <location>
        <begin position="378"/>
        <end position="397"/>
    </location>
</feature>
<feature type="region of interest" description="Disordered" evidence="3">
    <location>
        <begin position="59"/>
        <end position="96"/>
    </location>
</feature>
<reference evidence="6 7" key="1">
    <citation type="submission" date="2020-11" db="EMBL/GenBank/DDBJ databases">
        <title>Kefir isolates.</title>
        <authorList>
            <person name="Marcisauskas S."/>
            <person name="Kim Y."/>
            <person name="Blasche S."/>
        </authorList>
    </citation>
    <scope>NUCLEOTIDE SEQUENCE [LARGE SCALE GENOMIC DNA]</scope>
    <source>
        <strain evidence="6 7">KR</strain>
    </source>
</reference>
<dbReference type="GO" id="GO:0043130">
    <property type="term" value="F:ubiquitin binding"/>
    <property type="evidence" value="ECO:0007669"/>
    <property type="project" value="TreeGrafter"/>
</dbReference>
<evidence type="ECO:0000256" key="4">
    <source>
        <dbReference type="SAM" id="Phobius"/>
    </source>
</evidence>
<sequence>MSLSDEEALLGSLNASQRNSLETFAAVTNRDPHSADSLQALQESGWDVQAAISRVYDGAPDTHAPEEADDDDDNHHDHDPPLLSAGSPRRRATQQTGGLGTGAIGLYYLRQALALPLAILAYPAALLYNLGAAIVVFLARLFRLRPSSTASFRPRNPFAGAARPRTTVSPAAAAENFVRSVERVTALSRRGQSATGSASAAASSSSGLTSRHRARRGGTGPRIPDFYIGSYDEALRFARDEMRILMVVLTSEEHERDERFKREVLVSEVVNDLVDEERIVVWGGDVSDRDAYQVGQTLSYISLPFVAFIALQPSGPPGLASNPATAPITSPRMRLISRLEHSPTSPLTATTLHAHVQTVVLPRVKPFLARVVAQKAQREADRRAREDAERRVAENARRDEEKVLAVRRREEERQRAERARLEREERERVERLEREWEAERARGWRERKRREFLASGEASPAEEGAVRVAVRLGNGQRVMRTFAGDAPTEEVYAWTECELEREADLAARGPPPPPPSADYVQRYHFRLATTFPRQVIPLPSHLASPSSTHLSDHDHHARSDQTVTVAEAFRGLGKTVNLVVDGLETRRRMSMTSREGQESEEEEEEE</sequence>